<dbReference type="EMBL" id="VMVH01000004">
    <property type="protein sequence ID" value="TVW29273.1"/>
    <property type="molecule type" value="Genomic_DNA"/>
</dbReference>
<reference evidence="10 11" key="3">
    <citation type="submission" date="2019-07" db="EMBL/GenBank/DDBJ databases">
        <authorList>
            <person name="Mohale T."/>
        </authorList>
    </citation>
    <scope>NUCLEOTIDE SEQUENCE [LARGE SCALE GENOMIC DNA]</scope>
    <source>
        <strain evidence="6 11">NTPn 189</strain>
        <strain evidence="7 10">NTPn 59</strain>
    </source>
</reference>
<keyword evidence="2" id="KW-0812">Transmembrane</keyword>
<dbReference type="AlphaFoldDB" id="A0A064BXF1"/>
<dbReference type="InterPro" id="IPR003675">
    <property type="entry name" value="Rce1/LyrA-like_dom"/>
</dbReference>
<dbReference type="EMBL" id="CMWB01000015">
    <property type="protein sequence ID" value="CKJ13675.1"/>
    <property type="molecule type" value="Genomic_DNA"/>
</dbReference>
<name>A0A064BXF1_STREE</name>
<feature type="transmembrane region" description="Helical" evidence="2">
    <location>
        <begin position="174"/>
        <end position="191"/>
    </location>
</feature>
<dbReference type="InterPro" id="IPR052710">
    <property type="entry name" value="CAAX_protease"/>
</dbReference>
<keyword evidence="2" id="KW-0472">Membrane</keyword>
<keyword evidence="6" id="KW-0378">Hydrolase</keyword>
<dbReference type="Proteomes" id="UP000318940">
    <property type="component" value="Unassembled WGS sequence"/>
</dbReference>
<feature type="transmembrane region" description="Helical" evidence="2">
    <location>
        <begin position="119"/>
        <end position="138"/>
    </location>
</feature>
<gene>
    <name evidence="7" type="ORF">AZJ28_01180</name>
    <name evidence="6" type="ORF">AZK02_00305</name>
    <name evidence="5" type="ORF">ERS021218_00715</name>
    <name evidence="4" type="ORF">ERS096071_01080</name>
</gene>
<evidence type="ECO:0000256" key="2">
    <source>
        <dbReference type="SAM" id="Phobius"/>
    </source>
</evidence>
<dbReference type="EMBL" id="CRVC01000006">
    <property type="protein sequence ID" value="COR45962.1"/>
    <property type="molecule type" value="Genomic_DNA"/>
</dbReference>
<evidence type="ECO:0000259" key="3">
    <source>
        <dbReference type="Pfam" id="PF02517"/>
    </source>
</evidence>
<feature type="transmembrane region" description="Helical" evidence="2">
    <location>
        <begin position="150"/>
        <end position="168"/>
    </location>
</feature>
<dbReference type="PANTHER" id="PTHR36435:SF1">
    <property type="entry name" value="CAAX AMINO TERMINAL PROTEASE FAMILY PROTEIN"/>
    <property type="match status" value="1"/>
</dbReference>
<dbReference type="MEROPS" id="G05.007"/>
<protein>
    <submittedName>
        <fullName evidence="6">CPBP family intramembrane metalloprotease</fullName>
    </submittedName>
    <submittedName>
        <fullName evidence="4">Caax amino protease family protein</fullName>
    </submittedName>
</protein>
<accession>A0A064BXF1</accession>
<evidence type="ECO:0000313" key="11">
    <source>
        <dbReference type="Proteomes" id="UP000318940"/>
    </source>
</evidence>
<evidence type="ECO:0000313" key="6">
    <source>
        <dbReference type="EMBL" id="TVW29273.1"/>
    </source>
</evidence>
<keyword evidence="2" id="KW-1133">Transmembrane helix</keyword>
<dbReference type="Proteomes" id="UP000045541">
    <property type="component" value="Unassembled WGS sequence"/>
</dbReference>
<dbReference type="GO" id="GO:0006508">
    <property type="term" value="P:proteolysis"/>
    <property type="evidence" value="ECO:0007669"/>
    <property type="project" value="UniProtKB-KW"/>
</dbReference>
<evidence type="ECO:0000313" key="5">
    <source>
        <dbReference type="EMBL" id="COR45962.1"/>
    </source>
</evidence>
<sequence>MKKRAIQILLVLSLIFYKSTWFWRLFNYLAKPYLPASREFFQILLLMESGVLLLAVIYLLVFAGKKTFHFKWQLRYFIYLLLGYITSYMSDFLFSYFISLSSNQISLNETIEMIGRQELPYFLLIVCFIGPIAEELIYRGVLMTTFFKNSPWYGDVLLSAIIFGYIHINFALTPLAFFIYASGGLILALLYRMTKNLYYPILVHILINITAFWDVWLLLFSGS</sequence>
<evidence type="ECO:0000313" key="10">
    <source>
        <dbReference type="Proteomes" id="UP000315060"/>
    </source>
</evidence>
<feature type="transmembrane region" description="Helical" evidence="2">
    <location>
        <begin position="76"/>
        <end position="99"/>
    </location>
</feature>
<dbReference type="GO" id="GO:0080120">
    <property type="term" value="P:CAAX-box protein maturation"/>
    <property type="evidence" value="ECO:0007669"/>
    <property type="project" value="UniProtKB-ARBA"/>
</dbReference>
<evidence type="ECO:0000313" key="4">
    <source>
        <dbReference type="EMBL" id="CKJ13675.1"/>
    </source>
</evidence>
<evidence type="ECO:0000313" key="8">
    <source>
        <dbReference type="Proteomes" id="UP000045541"/>
    </source>
</evidence>
<keyword evidence="4" id="KW-0645">Protease</keyword>
<reference evidence="4 8" key="2">
    <citation type="submission" date="2015-03" db="EMBL/GenBank/DDBJ databases">
        <authorList>
            <consortium name="Pathogen Informatics"/>
            <person name="Murphy D."/>
        </authorList>
    </citation>
    <scope>NUCLEOTIDE SEQUENCE [LARGE SCALE GENOMIC DNA]</scope>
    <source>
        <strain evidence="4 8">0310</strain>
    </source>
</reference>
<evidence type="ECO:0000313" key="7">
    <source>
        <dbReference type="EMBL" id="TVX72517.1"/>
    </source>
</evidence>
<feature type="transmembrane region" description="Helical" evidence="2">
    <location>
        <begin position="40"/>
        <end position="64"/>
    </location>
</feature>
<organism evidence="4 8">
    <name type="scientific">Streptococcus pneumoniae</name>
    <dbReference type="NCBI Taxonomy" id="1313"/>
    <lineage>
        <taxon>Bacteria</taxon>
        <taxon>Bacillati</taxon>
        <taxon>Bacillota</taxon>
        <taxon>Bacilli</taxon>
        <taxon>Lactobacillales</taxon>
        <taxon>Streptococcaceae</taxon>
        <taxon>Streptococcus</taxon>
    </lineage>
</organism>
<dbReference type="GO" id="GO:0008237">
    <property type="term" value="F:metallopeptidase activity"/>
    <property type="evidence" value="ECO:0007669"/>
    <property type="project" value="UniProtKB-KW"/>
</dbReference>
<dbReference type="GO" id="GO:0004175">
    <property type="term" value="F:endopeptidase activity"/>
    <property type="evidence" value="ECO:0007669"/>
    <property type="project" value="UniProtKB-ARBA"/>
</dbReference>
<dbReference type="PATRIC" id="fig|1313.5270.peg.1757"/>
<evidence type="ECO:0000313" key="9">
    <source>
        <dbReference type="Proteomes" id="UP000046095"/>
    </source>
</evidence>
<keyword evidence="6" id="KW-0482">Metalloprotease</keyword>
<proteinExistence type="inferred from homology"/>
<reference evidence="5 9" key="1">
    <citation type="submission" date="2015-03" db="EMBL/GenBank/DDBJ databases">
        <authorList>
            <person name="Murphy D."/>
        </authorList>
    </citation>
    <scope>NUCLEOTIDE SEQUENCE [LARGE SCALE GENOMIC DNA]</scope>
    <source>
        <strain evidence="5 9">SMRU1708</strain>
    </source>
</reference>
<dbReference type="RefSeq" id="WP_000745382.1">
    <property type="nucleotide sequence ID" value="NZ_CFCN01000029.1"/>
</dbReference>
<dbReference type="EMBL" id="VMYC01000015">
    <property type="protein sequence ID" value="TVX72517.1"/>
    <property type="molecule type" value="Genomic_DNA"/>
</dbReference>
<evidence type="ECO:0000256" key="1">
    <source>
        <dbReference type="ARBA" id="ARBA00009067"/>
    </source>
</evidence>
<feature type="domain" description="CAAX prenyl protease 2/Lysostaphin resistance protein A-like" evidence="3">
    <location>
        <begin position="119"/>
        <end position="209"/>
    </location>
</feature>
<dbReference type="PANTHER" id="PTHR36435">
    <property type="entry name" value="SLR1288 PROTEIN"/>
    <property type="match status" value="1"/>
</dbReference>
<dbReference type="Pfam" id="PF02517">
    <property type="entry name" value="Rce1-like"/>
    <property type="match status" value="1"/>
</dbReference>
<dbReference type="Proteomes" id="UP000046095">
    <property type="component" value="Unassembled WGS sequence"/>
</dbReference>
<dbReference type="Proteomes" id="UP000315060">
    <property type="component" value="Unassembled WGS sequence"/>
</dbReference>
<comment type="similarity">
    <text evidence="1">Belongs to the UPF0177 family.</text>
</comment>
<feature type="transmembrane region" description="Helical" evidence="2">
    <location>
        <begin position="198"/>
        <end position="219"/>
    </location>
</feature>